<feature type="transmembrane region" description="Helical" evidence="4">
    <location>
        <begin position="5"/>
        <end position="23"/>
    </location>
</feature>
<feature type="transmembrane region" description="Helical" evidence="4">
    <location>
        <begin position="301"/>
        <end position="323"/>
    </location>
</feature>
<name>A0A7V2SZN0_9BACT</name>
<protein>
    <submittedName>
        <fullName evidence="6">4Fe-4S binding protein</fullName>
    </submittedName>
</protein>
<keyword evidence="2" id="KW-1003">Cell membrane</keyword>
<feature type="non-terminal residue" evidence="6">
    <location>
        <position position="1"/>
    </location>
</feature>
<reference evidence="6" key="1">
    <citation type="journal article" date="2020" name="mSystems">
        <title>Genome- and Community-Level Interaction Insights into Carbon Utilization and Element Cycling Functions of Hydrothermarchaeota in Hydrothermal Sediment.</title>
        <authorList>
            <person name="Zhou Z."/>
            <person name="Liu Y."/>
            <person name="Xu W."/>
            <person name="Pan J."/>
            <person name="Luo Z.H."/>
            <person name="Li M."/>
        </authorList>
    </citation>
    <scope>NUCLEOTIDE SEQUENCE [LARGE SCALE GENOMIC DNA]</scope>
    <source>
        <strain evidence="6">HyVt-503</strain>
    </source>
</reference>
<dbReference type="GO" id="GO:0005886">
    <property type="term" value="C:plasma membrane"/>
    <property type="evidence" value="ECO:0007669"/>
    <property type="project" value="UniProtKB-SubCell"/>
</dbReference>
<sequence>AVIRTIGDIVFTIIILMGLFGPQDPSSNVMLYLSWGLWWPSVVLSWFFVGRMWCGFCPFPGIGRIVQRYGLCLNLKVPDALKKNGVYWSVVLLGVIIWIEESTGMKYLPRATALLILSILGGATICAFLFPKQAWCRYLCPMGRITGVAATLALTEFRPDHSKCKGCTHFGCKRGLGNYPGCPVYLGAFNVRNNLYCLVCGHCLRACDRDSPQLLLRNPFKELVINKGRFITCSYIIPFLIGSQLARYFFEPFYFKTPVTNLDNMFSNMTSFSLLLLAGFLFAYVLSKLGAHLFGITEDELFGRFSPMIPVFVPIAFGGELIYRLEYALKNAPNFFPCLGRQFGLPYLSSLTFTLPPWLIPALSLVILLISFIAATYVLREFGLNEFCGMVTWARYWGCLAILATLASFYFVGLWYFLDIHALIT</sequence>
<feature type="transmembrane region" description="Helical" evidence="4">
    <location>
        <begin position="84"/>
        <end position="99"/>
    </location>
</feature>
<evidence type="ECO:0000313" key="6">
    <source>
        <dbReference type="EMBL" id="HFC47194.1"/>
    </source>
</evidence>
<feature type="transmembrane region" description="Helical" evidence="4">
    <location>
        <begin position="230"/>
        <end position="250"/>
    </location>
</feature>
<feature type="transmembrane region" description="Helical" evidence="4">
    <location>
        <begin position="43"/>
        <end position="63"/>
    </location>
</feature>
<feature type="domain" description="4Fe-4S ferredoxin-type" evidence="5">
    <location>
        <begin position="33"/>
        <end position="68"/>
    </location>
</feature>
<organism evidence="6">
    <name type="scientific">Dissulfuribacter thermophilus</name>
    <dbReference type="NCBI Taxonomy" id="1156395"/>
    <lineage>
        <taxon>Bacteria</taxon>
        <taxon>Pseudomonadati</taxon>
        <taxon>Thermodesulfobacteriota</taxon>
        <taxon>Dissulfuribacteria</taxon>
        <taxon>Dissulfuribacterales</taxon>
        <taxon>Dissulfuribacteraceae</taxon>
        <taxon>Dissulfuribacter</taxon>
    </lineage>
</organism>
<evidence type="ECO:0000256" key="4">
    <source>
        <dbReference type="SAM" id="Phobius"/>
    </source>
</evidence>
<evidence type="ECO:0000256" key="3">
    <source>
        <dbReference type="ARBA" id="ARBA00023136"/>
    </source>
</evidence>
<feature type="transmembrane region" description="Helical" evidence="4">
    <location>
        <begin position="400"/>
        <end position="418"/>
    </location>
</feature>
<keyword evidence="4" id="KW-0812">Transmembrane</keyword>
<dbReference type="EMBL" id="DRND01000386">
    <property type="protein sequence ID" value="HFC47194.1"/>
    <property type="molecule type" value="Genomic_DNA"/>
</dbReference>
<evidence type="ECO:0000256" key="1">
    <source>
        <dbReference type="ARBA" id="ARBA00004236"/>
    </source>
</evidence>
<evidence type="ECO:0000259" key="5">
    <source>
        <dbReference type="Pfam" id="PF12801"/>
    </source>
</evidence>
<feature type="transmembrane region" description="Helical" evidence="4">
    <location>
        <begin position="111"/>
        <end position="130"/>
    </location>
</feature>
<feature type="transmembrane region" description="Helical" evidence="4">
    <location>
        <begin position="358"/>
        <end position="379"/>
    </location>
</feature>
<feature type="domain" description="4Fe-4S ferredoxin-type" evidence="5">
    <location>
        <begin position="113"/>
        <end position="147"/>
    </location>
</feature>
<feature type="transmembrane region" description="Helical" evidence="4">
    <location>
        <begin position="270"/>
        <end position="289"/>
    </location>
</feature>
<proteinExistence type="predicted"/>
<gene>
    <name evidence="6" type="ORF">ENJ63_04855</name>
</gene>
<dbReference type="InterPro" id="IPR017896">
    <property type="entry name" value="4Fe4S_Fe-S-bd"/>
</dbReference>
<dbReference type="AlphaFoldDB" id="A0A7V2SZN0"/>
<dbReference type="Pfam" id="PF12801">
    <property type="entry name" value="Fer4_5"/>
    <property type="match status" value="2"/>
</dbReference>
<dbReference type="Proteomes" id="UP000885797">
    <property type="component" value="Unassembled WGS sequence"/>
</dbReference>
<dbReference type="InterPro" id="IPR052378">
    <property type="entry name" value="NosR_regulator"/>
</dbReference>
<evidence type="ECO:0000256" key="2">
    <source>
        <dbReference type="ARBA" id="ARBA00022475"/>
    </source>
</evidence>
<comment type="caution">
    <text evidence="6">The sequence shown here is derived from an EMBL/GenBank/DDBJ whole genome shotgun (WGS) entry which is preliminary data.</text>
</comment>
<comment type="subcellular location">
    <subcellularLocation>
        <location evidence="1">Cell membrane</location>
    </subcellularLocation>
</comment>
<dbReference type="PANTHER" id="PTHR30224:SF4">
    <property type="entry name" value="ELECTRON TRANSPORT PROTEIN YCCM-RELATED"/>
    <property type="match status" value="1"/>
</dbReference>
<dbReference type="PANTHER" id="PTHR30224">
    <property type="entry name" value="ELECTRON TRANSPORT PROTEIN"/>
    <property type="match status" value="1"/>
</dbReference>
<keyword evidence="4" id="KW-1133">Transmembrane helix</keyword>
<accession>A0A7V2SZN0</accession>
<keyword evidence="3 4" id="KW-0472">Membrane</keyword>